<feature type="compositionally biased region" description="Low complexity" evidence="1">
    <location>
        <begin position="339"/>
        <end position="357"/>
    </location>
</feature>
<dbReference type="PANTHER" id="PTHR36182">
    <property type="entry name" value="PROTEIN, PUTATIVE (AFU_ORTHOLOGUE AFUA_6G10930)-RELATED"/>
    <property type="match status" value="1"/>
</dbReference>
<dbReference type="InParanoid" id="A0A1V8TA91"/>
<name>A0A1V8TA91_9PEZI</name>
<dbReference type="EMBL" id="NAJO01000012">
    <property type="protein sequence ID" value="OQO08323.1"/>
    <property type="molecule type" value="Genomic_DNA"/>
</dbReference>
<accession>A0A1V8TA91</accession>
<reference evidence="3" key="1">
    <citation type="submission" date="2017-03" db="EMBL/GenBank/DDBJ databases">
        <title>Genomes of endolithic fungi from Antarctica.</title>
        <authorList>
            <person name="Coleine C."/>
            <person name="Masonjones S."/>
            <person name="Stajich J.E."/>
        </authorList>
    </citation>
    <scope>NUCLEOTIDE SEQUENCE [LARGE SCALE GENOMIC DNA]</scope>
    <source>
        <strain evidence="3">CCFEE 5527</strain>
    </source>
</reference>
<feature type="compositionally biased region" description="Pro residues" evidence="1">
    <location>
        <begin position="358"/>
        <end position="372"/>
    </location>
</feature>
<gene>
    <name evidence="2" type="ORF">B0A48_06193</name>
</gene>
<protein>
    <recommendedName>
        <fullName evidence="4">Chitin-binding type-4 domain-containing protein</fullName>
    </recommendedName>
</protein>
<evidence type="ECO:0000313" key="3">
    <source>
        <dbReference type="Proteomes" id="UP000192596"/>
    </source>
</evidence>
<evidence type="ECO:0008006" key="4">
    <source>
        <dbReference type="Google" id="ProtNLM"/>
    </source>
</evidence>
<proteinExistence type="predicted"/>
<keyword evidence="3" id="KW-1185">Reference proteome</keyword>
<organism evidence="2 3">
    <name type="scientific">Cryoendolithus antarcticus</name>
    <dbReference type="NCBI Taxonomy" id="1507870"/>
    <lineage>
        <taxon>Eukaryota</taxon>
        <taxon>Fungi</taxon>
        <taxon>Dikarya</taxon>
        <taxon>Ascomycota</taxon>
        <taxon>Pezizomycotina</taxon>
        <taxon>Dothideomycetes</taxon>
        <taxon>Dothideomycetidae</taxon>
        <taxon>Cladosporiales</taxon>
        <taxon>Cladosporiaceae</taxon>
        <taxon>Cryoendolithus</taxon>
    </lineage>
</organism>
<dbReference type="AlphaFoldDB" id="A0A1V8TA91"/>
<dbReference type="Proteomes" id="UP000192596">
    <property type="component" value="Unassembled WGS sequence"/>
</dbReference>
<dbReference type="Gene3D" id="2.70.50.70">
    <property type="match status" value="1"/>
</dbReference>
<feature type="region of interest" description="Disordered" evidence="1">
    <location>
        <begin position="339"/>
        <end position="375"/>
    </location>
</feature>
<evidence type="ECO:0000256" key="1">
    <source>
        <dbReference type="SAM" id="MobiDB-lite"/>
    </source>
</evidence>
<dbReference type="OrthoDB" id="2342176at2759"/>
<comment type="caution">
    <text evidence="2">The sequence shown here is derived from an EMBL/GenBank/DDBJ whole genome shotgun (WGS) entry which is preliminary data.</text>
</comment>
<sequence>MTSPLDASGSNFPCKNYHLTADHTRVVTYTAGSRYKISLEGSATHLGGSCQLSLSYDEGKTFKVIKSTIGGCPLASSYEFTVPEFMPEGNALFAWTWQNREGNREFYMNCAQVEVETAGSKKEKRVGATSIDDLPNLWVADLIGVNGCTAAEGENPVYPKAGPEVEYGGKMDGRSPATVGDCEVPKRNAGSAPLNSYGSASVATSSTVAPNEDAQEIASATASVTASATLAQYTTATISSSISHTADNAMNRFGAGQEASTTTITIDCPDTITMTLYPTTTYPPPDVYTTSAPLSACTGTSAACPCAPGYDCRSIGTCTWACVAQDMSTSATGFVTATTSPATSSSSAEAVTTTTTPLPTPQPTSFIPPPSSNPSNPTCATGDLTAYLPCVPGTFVCTSATEFYTCDYNDGSVPFKGREDWVYDYPRQVAAGMECMPKVSRYDGTTEQYAQQGMVEQGWYRDDQYVRAEGGRRARRSKDGTGAGEGRKIRLSKAFGYGPGLESVYTREGNAPRRSVAVLRTINNHLVS</sequence>
<dbReference type="PANTHER" id="PTHR36182:SF1">
    <property type="entry name" value="PROTEIN, PUTATIVE (AFU_ORTHOLOGUE AFUA_6G10930)-RELATED"/>
    <property type="match status" value="1"/>
</dbReference>
<feature type="region of interest" description="Disordered" evidence="1">
    <location>
        <begin position="173"/>
        <end position="199"/>
    </location>
</feature>
<evidence type="ECO:0000313" key="2">
    <source>
        <dbReference type="EMBL" id="OQO08323.1"/>
    </source>
</evidence>